<evidence type="ECO:0000256" key="1">
    <source>
        <dbReference type="SAM" id="MobiDB-lite"/>
    </source>
</evidence>
<name>A0AAD9NE89_9ANNE</name>
<sequence length="308" mass="35053">MGQLIRIVLKGKVHSFDSSIRNSEKSKRPREVTRQTSDIDSPDVPAEDTRAIEMKKHWTPTPTAVPPIPNCRRCGAPEHSLGGGRRLANARPPNWFFSTRDTRSVRRLSSLDTAGNAIKDMARTELGHLQKVQEWLRRSYKYPQARPPPPTTTDGRIRDCPDEPLPPISGGSRRRDSERMAAGIGYGSDDDDVHEEAESHRIFPGIVPNEMRCADVRGSRRGFFGLNQEFTEYMMPNKSCALREDVGSILRPHTPVLSLSMRQRTIDGGRSYYGSRRDNKGQTTGQKIERQNRRIQDLRRQLEELIRK</sequence>
<accession>A0AAD9NE89</accession>
<evidence type="ECO:0000313" key="3">
    <source>
        <dbReference type="Proteomes" id="UP001208570"/>
    </source>
</evidence>
<dbReference type="AlphaFoldDB" id="A0AAD9NE89"/>
<organism evidence="2 3">
    <name type="scientific">Paralvinella palmiformis</name>
    <dbReference type="NCBI Taxonomy" id="53620"/>
    <lineage>
        <taxon>Eukaryota</taxon>
        <taxon>Metazoa</taxon>
        <taxon>Spiralia</taxon>
        <taxon>Lophotrochozoa</taxon>
        <taxon>Annelida</taxon>
        <taxon>Polychaeta</taxon>
        <taxon>Sedentaria</taxon>
        <taxon>Canalipalpata</taxon>
        <taxon>Terebellida</taxon>
        <taxon>Terebelliformia</taxon>
        <taxon>Alvinellidae</taxon>
        <taxon>Paralvinella</taxon>
    </lineage>
</organism>
<evidence type="ECO:0000313" key="2">
    <source>
        <dbReference type="EMBL" id="KAK2165056.1"/>
    </source>
</evidence>
<feature type="region of interest" description="Disordered" evidence="1">
    <location>
        <begin position="267"/>
        <end position="289"/>
    </location>
</feature>
<feature type="region of interest" description="Disordered" evidence="1">
    <location>
        <begin position="16"/>
        <end position="47"/>
    </location>
</feature>
<proteinExistence type="predicted"/>
<comment type="caution">
    <text evidence="2">The sequence shown here is derived from an EMBL/GenBank/DDBJ whole genome shotgun (WGS) entry which is preliminary data.</text>
</comment>
<dbReference type="Proteomes" id="UP001208570">
    <property type="component" value="Unassembled WGS sequence"/>
</dbReference>
<keyword evidence="3" id="KW-1185">Reference proteome</keyword>
<feature type="region of interest" description="Disordered" evidence="1">
    <location>
        <begin position="139"/>
        <end position="197"/>
    </location>
</feature>
<reference evidence="2" key="1">
    <citation type="journal article" date="2023" name="Mol. Biol. Evol.">
        <title>Third-Generation Sequencing Reveals the Adaptive Role of the Epigenome in Three Deep-Sea Polychaetes.</title>
        <authorList>
            <person name="Perez M."/>
            <person name="Aroh O."/>
            <person name="Sun Y."/>
            <person name="Lan Y."/>
            <person name="Juniper S.K."/>
            <person name="Young C.R."/>
            <person name="Angers B."/>
            <person name="Qian P.Y."/>
        </authorList>
    </citation>
    <scope>NUCLEOTIDE SEQUENCE</scope>
    <source>
        <strain evidence="2">P08H-3</strain>
    </source>
</reference>
<gene>
    <name evidence="2" type="ORF">LSH36_55g01029</name>
</gene>
<dbReference type="EMBL" id="JAODUP010000055">
    <property type="protein sequence ID" value="KAK2165056.1"/>
    <property type="molecule type" value="Genomic_DNA"/>
</dbReference>
<protein>
    <submittedName>
        <fullName evidence="2">Uncharacterized protein</fullName>
    </submittedName>
</protein>
<feature type="compositionally biased region" description="Basic and acidic residues" evidence="1">
    <location>
        <begin position="22"/>
        <end position="33"/>
    </location>
</feature>